<gene>
    <name evidence="3" type="ORF">GUJ93_ZPchr0003g17535</name>
</gene>
<keyword evidence="1" id="KW-1133">Transmembrane helix</keyword>
<keyword evidence="2" id="KW-0732">Signal</keyword>
<keyword evidence="1" id="KW-0472">Membrane</keyword>
<dbReference type="EMBL" id="JAAALK010000286">
    <property type="protein sequence ID" value="KAG8061732.1"/>
    <property type="molecule type" value="Genomic_DNA"/>
</dbReference>
<accession>A0A8J5SES4</accession>
<feature type="transmembrane region" description="Helical" evidence="1">
    <location>
        <begin position="53"/>
        <end position="71"/>
    </location>
</feature>
<dbReference type="AlphaFoldDB" id="A0A8J5SES4"/>
<evidence type="ECO:0000313" key="3">
    <source>
        <dbReference type="EMBL" id="KAG8061732.1"/>
    </source>
</evidence>
<reference evidence="3" key="1">
    <citation type="journal article" date="2021" name="bioRxiv">
        <title>Whole Genome Assembly and Annotation of Northern Wild Rice, Zizania palustris L., Supports a Whole Genome Duplication in the Zizania Genus.</title>
        <authorList>
            <person name="Haas M."/>
            <person name="Kono T."/>
            <person name="Macchietto M."/>
            <person name="Millas R."/>
            <person name="McGilp L."/>
            <person name="Shao M."/>
            <person name="Duquette J."/>
            <person name="Hirsch C.N."/>
            <person name="Kimball J."/>
        </authorList>
    </citation>
    <scope>NUCLEOTIDE SEQUENCE</scope>
    <source>
        <tissue evidence="3">Fresh leaf tissue</tissue>
    </source>
</reference>
<evidence type="ECO:0000313" key="4">
    <source>
        <dbReference type="Proteomes" id="UP000729402"/>
    </source>
</evidence>
<sequence length="213" mass="22954">MSVPMALLLSLSLATAFLAALAAVATGASWSTRPEDDLLNGLPGQPDVGFRHYAGYVGVSLGSGKALFYWCSSTGRVRRRCCRSRAPSARDAHRGRRPVKCGGAWKAEGGEQHFLKHNDAGSCIQDSIVMLSVSKKASGMADSSDVVSDSFGVQYCGVELCQLKTVDLFFSLPFSTFSIVLYLEARSIMEGLAPINLIAEDNFHVLPLMELKM</sequence>
<keyword evidence="1" id="KW-0812">Transmembrane</keyword>
<dbReference type="OrthoDB" id="695494at2759"/>
<evidence type="ECO:0000256" key="1">
    <source>
        <dbReference type="SAM" id="Phobius"/>
    </source>
</evidence>
<evidence type="ECO:0000256" key="2">
    <source>
        <dbReference type="SAM" id="SignalP"/>
    </source>
</evidence>
<reference evidence="3" key="2">
    <citation type="submission" date="2021-02" db="EMBL/GenBank/DDBJ databases">
        <authorList>
            <person name="Kimball J.A."/>
            <person name="Haas M.W."/>
            <person name="Macchietto M."/>
            <person name="Kono T."/>
            <person name="Duquette J."/>
            <person name="Shao M."/>
        </authorList>
    </citation>
    <scope>NUCLEOTIDE SEQUENCE</scope>
    <source>
        <tissue evidence="3">Fresh leaf tissue</tissue>
    </source>
</reference>
<keyword evidence="4" id="KW-1185">Reference proteome</keyword>
<organism evidence="3 4">
    <name type="scientific">Zizania palustris</name>
    <name type="common">Northern wild rice</name>
    <dbReference type="NCBI Taxonomy" id="103762"/>
    <lineage>
        <taxon>Eukaryota</taxon>
        <taxon>Viridiplantae</taxon>
        <taxon>Streptophyta</taxon>
        <taxon>Embryophyta</taxon>
        <taxon>Tracheophyta</taxon>
        <taxon>Spermatophyta</taxon>
        <taxon>Magnoliopsida</taxon>
        <taxon>Liliopsida</taxon>
        <taxon>Poales</taxon>
        <taxon>Poaceae</taxon>
        <taxon>BOP clade</taxon>
        <taxon>Oryzoideae</taxon>
        <taxon>Oryzeae</taxon>
        <taxon>Zizaniinae</taxon>
        <taxon>Zizania</taxon>
    </lineage>
</organism>
<protein>
    <submittedName>
        <fullName evidence="3">Uncharacterized protein</fullName>
    </submittedName>
</protein>
<feature type="signal peptide" evidence="2">
    <location>
        <begin position="1"/>
        <end position="27"/>
    </location>
</feature>
<feature type="chain" id="PRO_5035151039" evidence="2">
    <location>
        <begin position="28"/>
        <end position="213"/>
    </location>
</feature>
<name>A0A8J5SES4_ZIZPA</name>
<proteinExistence type="predicted"/>
<dbReference type="Proteomes" id="UP000729402">
    <property type="component" value="Unassembled WGS sequence"/>
</dbReference>
<comment type="caution">
    <text evidence="3">The sequence shown here is derived from an EMBL/GenBank/DDBJ whole genome shotgun (WGS) entry which is preliminary data.</text>
</comment>